<keyword evidence="4" id="KW-1185">Reference proteome</keyword>
<dbReference type="Pfam" id="PF12756">
    <property type="entry name" value="zf-C2H2_2"/>
    <property type="match status" value="1"/>
</dbReference>
<dbReference type="EMBL" id="JAPEVB010000007">
    <property type="protein sequence ID" value="KAJ4385559.1"/>
    <property type="molecule type" value="Genomic_DNA"/>
</dbReference>
<dbReference type="InterPro" id="IPR040025">
    <property type="entry name" value="Znf622/Rei1/Reh1"/>
</dbReference>
<dbReference type="OrthoDB" id="19329at2759"/>
<accession>A0A9W8YJG4</accession>
<dbReference type="Proteomes" id="UP001140453">
    <property type="component" value="Unassembled WGS sequence"/>
</dbReference>
<gene>
    <name evidence="3" type="ORF">N0V93_009988</name>
</gene>
<evidence type="ECO:0000313" key="3">
    <source>
        <dbReference type="EMBL" id="KAJ4385559.1"/>
    </source>
</evidence>
<feature type="domain" description="ZN622/Rei1/Reh1 zinc finger C2H2-type" evidence="2">
    <location>
        <begin position="60"/>
        <end position="157"/>
    </location>
</feature>
<dbReference type="InterPro" id="IPR036236">
    <property type="entry name" value="Znf_C2H2_sf"/>
</dbReference>
<dbReference type="PANTHER" id="PTHR13182:SF8">
    <property type="entry name" value="CYTOPLASMIC 60S SUBUNIT BIOGENESIS FACTOR ZNF622"/>
    <property type="match status" value="1"/>
</dbReference>
<evidence type="ECO:0000259" key="2">
    <source>
        <dbReference type="Pfam" id="PF12756"/>
    </source>
</evidence>
<evidence type="ECO:0000313" key="4">
    <source>
        <dbReference type="Proteomes" id="UP001140453"/>
    </source>
</evidence>
<feature type="region of interest" description="Disordered" evidence="1">
    <location>
        <begin position="214"/>
        <end position="238"/>
    </location>
</feature>
<dbReference type="SUPFAM" id="SSF57667">
    <property type="entry name" value="beta-beta-alpha zinc fingers"/>
    <property type="match status" value="1"/>
</dbReference>
<name>A0A9W8YJG4_9PEZI</name>
<organism evidence="3 4">
    <name type="scientific">Gnomoniopsis smithogilvyi</name>
    <dbReference type="NCBI Taxonomy" id="1191159"/>
    <lineage>
        <taxon>Eukaryota</taxon>
        <taxon>Fungi</taxon>
        <taxon>Dikarya</taxon>
        <taxon>Ascomycota</taxon>
        <taxon>Pezizomycotina</taxon>
        <taxon>Sordariomycetes</taxon>
        <taxon>Sordariomycetidae</taxon>
        <taxon>Diaporthales</taxon>
        <taxon>Gnomoniaceae</taxon>
        <taxon>Gnomoniopsis</taxon>
    </lineage>
</organism>
<dbReference type="AlphaFoldDB" id="A0A9W8YJG4"/>
<comment type="caution">
    <text evidence="3">The sequence shown here is derived from an EMBL/GenBank/DDBJ whole genome shotgun (WGS) entry which is preliminary data.</text>
</comment>
<dbReference type="GO" id="GO:0042273">
    <property type="term" value="P:ribosomal large subunit biogenesis"/>
    <property type="evidence" value="ECO:0007669"/>
    <property type="project" value="TreeGrafter"/>
</dbReference>
<evidence type="ECO:0000256" key="1">
    <source>
        <dbReference type="SAM" id="MobiDB-lite"/>
    </source>
</evidence>
<dbReference type="InterPro" id="IPR041661">
    <property type="entry name" value="ZN622/Rei1/Reh1_Znf-C2H2"/>
</dbReference>
<reference evidence="3" key="1">
    <citation type="submission" date="2022-10" db="EMBL/GenBank/DDBJ databases">
        <title>Tapping the CABI collections for fungal endophytes: first genome assemblies for Collariella, Neodidymelliopsis, Ascochyta clinopodiicola, Didymella pomorum, Didymosphaeria variabile, Neocosmospora piperis and Neocucurbitaria cava.</title>
        <authorList>
            <person name="Hill R."/>
        </authorList>
    </citation>
    <scope>NUCLEOTIDE SEQUENCE</scope>
    <source>
        <strain evidence="3">IMI 355082</strain>
    </source>
</reference>
<dbReference type="GO" id="GO:0030687">
    <property type="term" value="C:preribosome, large subunit precursor"/>
    <property type="evidence" value="ECO:0007669"/>
    <property type="project" value="TreeGrafter"/>
</dbReference>
<dbReference type="PANTHER" id="PTHR13182">
    <property type="entry name" value="ZINC FINGER PROTEIN 622"/>
    <property type="match status" value="1"/>
</dbReference>
<sequence length="377" mass="41063">MATSTQLPQAAALAKTTLTPVKQELTAQPKYTIGQDSPEVSTADSDTIRSPSIAFVPEACLFCTQLSSDFDTNLVHMQKSHGLFIPASIDDDALYIAVDKETLVGYMHLVIFGYHECLFCGTQRAGGWAARQHMIGRGHCKIDLAGAESEWRDFYESNDNLEAYFEDEKQDEDAVREEATLSSCGHHLSQVREKGKMASLCDGESLRLASGKVVAHRAGPAPKNPYRKPLTGDSTKNSQRGIDQMLLEASSPTQKHASMTGSVDTDAAADDLNTNATTQATTPASLSDLQALSRADRRLLASGKSAVTSAVATMSHRDRAALMHLSLAARRALVVGQFKQQERVQTAERKYWSRMESKGNSVMMKHFKNDVPGPKLG</sequence>
<proteinExistence type="predicted"/>
<protein>
    <recommendedName>
        <fullName evidence="2">ZN622/Rei1/Reh1 zinc finger C2H2-type domain-containing protein</fullName>
    </recommendedName>
</protein>